<gene>
    <name evidence="1" type="ORF">Rmf_26440</name>
</gene>
<keyword evidence="2" id="KW-1185">Reference proteome</keyword>
<sequence length="127" mass="13791">MSGAGFGEAQARLGASQDADDLVETVNLPTRSTGLAGTIFISTAMGSRGPRVKWFPGRTGRDLPCLFMTLDTPSRAPNEGLSLPVAREGERLVGPWVESNREALPRFWREGTQWDVDEVRAFVLGLS</sequence>
<name>A0ABM7Y4A8_9PROT</name>
<evidence type="ECO:0000313" key="2">
    <source>
        <dbReference type="Proteomes" id="UP000831327"/>
    </source>
</evidence>
<dbReference type="EMBL" id="AP025637">
    <property type="protein sequence ID" value="BDG72715.1"/>
    <property type="molecule type" value="Genomic_DNA"/>
</dbReference>
<organism evidence="1 2">
    <name type="scientific">Roseomonas fluvialis</name>
    <dbReference type="NCBI Taxonomy" id="1750527"/>
    <lineage>
        <taxon>Bacteria</taxon>
        <taxon>Pseudomonadati</taxon>
        <taxon>Pseudomonadota</taxon>
        <taxon>Alphaproteobacteria</taxon>
        <taxon>Acetobacterales</taxon>
        <taxon>Roseomonadaceae</taxon>
        <taxon>Roseomonas</taxon>
    </lineage>
</organism>
<dbReference type="Proteomes" id="UP000831327">
    <property type="component" value="Chromosome"/>
</dbReference>
<dbReference type="RefSeq" id="WP_244459903.1">
    <property type="nucleotide sequence ID" value="NZ_AP025637.1"/>
</dbReference>
<protein>
    <submittedName>
        <fullName evidence="1">Uncharacterized protein</fullName>
    </submittedName>
</protein>
<evidence type="ECO:0000313" key="1">
    <source>
        <dbReference type="EMBL" id="BDG72715.1"/>
    </source>
</evidence>
<accession>A0ABM7Y4A8</accession>
<proteinExistence type="predicted"/>
<reference evidence="1 2" key="1">
    <citation type="journal article" date="2016" name="Microbes Environ.">
        <title>Phylogenetically diverse aerobic anoxygenic phototrophic bacteria isolated from epilithic biofilms in Tama river, Japan.</title>
        <authorList>
            <person name="Hirose S."/>
            <person name="Matsuura K."/>
            <person name="Haruta S."/>
        </authorList>
    </citation>
    <scope>NUCLEOTIDE SEQUENCE [LARGE SCALE GENOMIC DNA]</scope>
    <source>
        <strain evidence="1 2">S08</strain>
    </source>
</reference>